<evidence type="ECO:0000256" key="4">
    <source>
        <dbReference type="SAM" id="MobiDB-lite"/>
    </source>
</evidence>
<dbReference type="PANTHER" id="PTHR30097:SF4">
    <property type="entry name" value="SLR6042 PROTEIN"/>
    <property type="match status" value="1"/>
</dbReference>
<dbReference type="Gene3D" id="2.40.30.170">
    <property type="match status" value="1"/>
</dbReference>
<keyword evidence="3" id="KW-0175">Coiled coil</keyword>
<dbReference type="Gene3D" id="2.40.50.100">
    <property type="match status" value="1"/>
</dbReference>
<dbReference type="NCBIfam" id="TIGR01730">
    <property type="entry name" value="RND_mfp"/>
    <property type="match status" value="1"/>
</dbReference>
<name>A0ABT2VQL0_9ALTE</name>
<dbReference type="InterPro" id="IPR006143">
    <property type="entry name" value="RND_pump_MFP"/>
</dbReference>
<feature type="region of interest" description="Disordered" evidence="4">
    <location>
        <begin position="84"/>
        <end position="103"/>
    </location>
</feature>
<dbReference type="InterPro" id="IPR051909">
    <property type="entry name" value="MFP_Cation_Efflux"/>
</dbReference>
<evidence type="ECO:0000256" key="5">
    <source>
        <dbReference type="SAM" id="SignalP"/>
    </source>
</evidence>
<dbReference type="Proteomes" id="UP001209257">
    <property type="component" value="Unassembled WGS sequence"/>
</dbReference>
<evidence type="ECO:0000256" key="2">
    <source>
        <dbReference type="ARBA" id="ARBA00022448"/>
    </source>
</evidence>
<evidence type="ECO:0000313" key="6">
    <source>
        <dbReference type="EMBL" id="MCU7555405.1"/>
    </source>
</evidence>
<dbReference type="EMBL" id="JAOTJC010000011">
    <property type="protein sequence ID" value="MCU7555405.1"/>
    <property type="molecule type" value="Genomic_DNA"/>
</dbReference>
<keyword evidence="5" id="KW-0732">Signal</keyword>
<feature type="coiled-coil region" evidence="3">
    <location>
        <begin position="131"/>
        <end position="187"/>
    </location>
</feature>
<proteinExistence type="inferred from homology"/>
<feature type="chain" id="PRO_5046663603" evidence="5">
    <location>
        <begin position="20"/>
        <end position="370"/>
    </location>
</feature>
<comment type="similarity">
    <text evidence="1">Belongs to the membrane fusion protein (MFP) (TC 8.A.1) family.</text>
</comment>
<comment type="caution">
    <text evidence="6">The sequence shown here is derived from an EMBL/GenBank/DDBJ whole genome shotgun (WGS) entry which is preliminary data.</text>
</comment>
<gene>
    <name evidence="6" type="ORF">OCL06_12485</name>
</gene>
<dbReference type="Gene3D" id="1.10.287.470">
    <property type="entry name" value="Helix hairpin bin"/>
    <property type="match status" value="1"/>
</dbReference>
<dbReference type="RefSeq" id="WP_262995053.1">
    <property type="nucleotide sequence ID" value="NZ_JAOTJC010000011.1"/>
</dbReference>
<accession>A0ABT2VQL0</accession>
<organism evidence="6 7">
    <name type="scientific">Alteromonas salexigens</name>
    <dbReference type="NCBI Taxonomy" id="2982530"/>
    <lineage>
        <taxon>Bacteria</taxon>
        <taxon>Pseudomonadati</taxon>
        <taxon>Pseudomonadota</taxon>
        <taxon>Gammaproteobacteria</taxon>
        <taxon>Alteromonadales</taxon>
        <taxon>Alteromonadaceae</taxon>
        <taxon>Alteromonas/Salinimonas group</taxon>
        <taxon>Alteromonas</taxon>
    </lineage>
</organism>
<evidence type="ECO:0000256" key="3">
    <source>
        <dbReference type="SAM" id="Coils"/>
    </source>
</evidence>
<evidence type="ECO:0000313" key="7">
    <source>
        <dbReference type="Proteomes" id="UP001209257"/>
    </source>
</evidence>
<dbReference type="PANTHER" id="PTHR30097">
    <property type="entry name" value="CATION EFFLUX SYSTEM PROTEIN CUSB"/>
    <property type="match status" value="1"/>
</dbReference>
<keyword evidence="7" id="KW-1185">Reference proteome</keyword>
<dbReference type="SUPFAM" id="SSF111369">
    <property type="entry name" value="HlyD-like secretion proteins"/>
    <property type="match status" value="1"/>
</dbReference>
<sequence length="370" mass="39504">MRLLSIVTAFIFITHTASAAPGAHGPNGEHITNEEKVVGQLGRQADGSVIMPMPTQAMLGIATQIVTETTISKTIKMSGVVRPHPEGHAVVQPSSDGRFEAPESGVLTSGKSVKAGQVLGYVHYQDTAYELASQNSELKVVRNQIAQTRRDVDRLKSLGELASKQELDQLQTQLKNLTEQEYALQQGLEKPEALVAPIGGTIINNNIRNGQWIEAGTDLFEIIALDLRLVDATTSEVAHLTSLSQATLLENSAVKLSYIGYSPRISGGLASVHFESRGEDDSAAPLLLGQPVTVIAPVDSSINGLVLPAKALVKNSANLPVVWIKVSAERFMPQAVRYQTLGENEIVVIAGLGADNRVVTAGASLLNQVR</sequence>
<feature type="signal peptide" evidence="5">
    <location>
        <begin position="1"/>
        <end position="19"/>
    </location>
</feature>
<reference evidence="7" key="1">
    <citation type="submission" date="2023-07" db="EMBL/GenBank/DDBJ databases">
        <title>Study on multiphase classification of strain Alteromonas salexigens isolated from the Yellow Sea.</title>
        <authorList>
            <person name="Sun L."/>
        </authorList>
    </citation>
    <scope>NUCLEOTIDE SEQUENCE [LARGE SCALE GENOMIC DNA]</scope>
    <source>
        <strain evidence="7">ASW11-19</strain>
    </source>
</reference>
<keyword evidence="2" id="KW-0813">Transport</keyword>
<evidence type="ECO:0000256" key="1">
    <source>
        <dbReference type="ARBA" id="ARBA00009477"/>
    </source>
</evidence>
<dbReference type="Gene3D" id="2.40.420.20">
    <property type="match status" value="1"/>
</dbReference>
<protein>
    <submittedName>
        <fullName evidence="6">Efflux RND transporter periplasmic adaptor subunit</fullName>
    </submittedName>
</protein>